<dbReference type="CDD" id="cd02982">
    <property type="entry name" value="PDI_b'_family"/>
    <property type="match status" value="1"/>
</dbReference>
<keyword evidence="8" id="KW-0676">Redox-active center</keyword>
<dbReference type="OrthoDB" id="427280at2759"/>
<evidence type="ECO:0000313" key="12">
    <source>
        <dbReference type="EMBL" id="CRG91311.1"/>
    </source>
</evidence>
<evidence type="ECO:0000256" key="9">
    <source>
        <dbReference type="ARBA" id="ARBA00039846"/>
    </source>
</evidence>
<comment type="function">
    <text evidence="2">Participates in the folding of proteins containing disulfide bonds, may be involved in glycosylation, prolyl hydroxylation and triglyceride transfer.</text>
</comment>
<dbReference type="GO" id="GO:0006457">
    <property type="term" value="P:protein folding"/>
    <property type="evidence" value="ECO:0007669"/>
    <property type="project" value="TreeGrafter"/>
</dbReference>
<dbReference type="GO" id="GO:0003756">
    <property type="term" value="F:protein disulfide isomerase activity"/>
    <property type="evidence" value="ECO:0007669"/>
    <property type="project" value="UniProtKB-EC"/>
</dbReference>
<dbReference type="AlphaFoldDB" id="A0A0U1M8D3"/>
<accession>A0A0U1M8D3</accession>
<evidence type="ECO:0000256" key="5">
    <source>
        <dbReference type="ARBA" id="ARBA00012723"/>
    </source>
</evidence>
<protein>
    <recommendedName>
        <fullName evidence="9">Protein disulfide-isomerase</fullName>
        <ecNumber evidence="5">5.3.4.1</ecNumber>
    </recommendedName>
</protein>
<sequence length="350" mass="39559">MLLKARLSSLVYFLSFFYACFTTADPQAINAKGFEERSLTQGIFIVAFCMPWFEPCKSLNAELVHAEESFGKTSKVDVYEFDCSKEERFCSSLEVLSFPTIRIFNQRKWTRYRGRQKAQPIVSHVLKQVMDPVIKLDEQNFSVMKNLDRPLMVLAHREDDDASLDLMNSLAQQELSNLAFVGEIGVDSPLITGLATDRKPPFITVVSALDETTPVYDGPFEKDQLLEFSNKVSSPLIRPLQIDNIIEFMQSGIPLAMIFSVADAERKSIARNITNIAMRYRGKVNFVTVDAEKHSFTLDPLGLDAGSLPAFAIQTNDNVFKLNRDLNKNSHDAIEELIQQSLRSVKLNVQ</sequence>
<evidence type="ECO:0000256" key="7">
    <source>
        <dbReference type="ARBA" id="ARBA00023235"/>
    </source>
</evidence>
<keyword evidence="13" id="KW-1185">Reference proteome</keyword>
<feature type="signal peptide" evidence="10">
    <location>
        <begin position="1"/>
        <end position="24"/>
    </location>
</feature>
<keyword evidence="10" id="KW-0732">Signal</keyword>
<feature type="domain" description="Thioredoxin" evidence="11">
    <location>
        <begin position="29"/>
        <end position="125"/>
    </location>
</feature>
<comment type="subcellular location">
    <subcellularLocation>
        <location evidence="3">Endoplasmic reticulum lumen</location>
    </subcellularLocation>
</comment>
<evidence type="ECO:0000256" key="4">
    <source>
        <dbReference type="ARBA" id="ARBA00006347"/>
    </source>
</evidence>
<dbReference type="PANTHER" id="PTHR18929">
    <property type="entry name" value="PROTEIN DISULFIDE ISOMERASE"/>
    <property type="match status" value="1"/>
</dbReference>
<dbReference type="GO" id="GO:0034976">
    <property type="term" value="P:response to endoplasmic reticulum stress"/>
    <property type="evidence" value="ECO:0007669"/>
    <property type="project" value="TreeGrafter"/>
</dbReference>
<dbReference type="CDD" id="cd02961">
    <property type="entry name" value="PDI_a_family"/>
    <property type="match status" value="1"/>
</dbReference>
<evidence type="ECO:0000313" key="13">
    <source>
        <dbReference type="Proteomes" id="UP000054383"/>
    </source>
</evidence>
<dbReference type="EMBL" id="CVMT01000009">
    <property type="protein sequence ID" value="CRG91311.1"/>
    <property type="molecule type" value="Genomic_DNA"/>
</dbReference>
<dbReference type="SUPFAM" id="SSF52833">
    <property type="entry name" value="Thioredoxin-like"/>
    <property type="match status" value="2"/>
</dbReference>
<dbReference type="PROSITE" id="PS51257">
    <property type="entry name" value="PROKAR_LIPOPROTEIN"/>
    <property type="match status" value="1"/>
</dbReference>
<comment type="catalytic activity">
    <reaction evidence="1">
        <text>Catalyzes the rearrangement of -S-S- bonds in proteins.</text>
        <dbReference type="EC" id="5.3.4.1"/>
    </reaction>
</comment>
<evidence type="ECO:0000256" key="1">
    <source>
        <dbReference type="ARBA" id="ARBA00001182"/>
    </source>
</evidence>
<dbReference type="InterPro" id="IPR013766">
    <property type="entry name" value="Thioredoxin_domain"/>
</dbReference>
<keyword evidence="6" id="KW-0256">Endoplasmic reticulum</keyword>
<dbReference type="STRING" id="28573.A0A0U1M8D3"/>
<comment type="similarity">
    <text evidence="4">Belongs to the protein disulfide isomerase family.</text>
</comment>
<dbReference type="Proteomes" id="UP000054383">
    <property type="component" value="Unassembled WGS sequence"/>
</dbReference>
<evidence type="ECO:0000256" key="2">
    <source>
        <dbReference type="ARBA" id="ARBA00002692"/>
    </source>
</evidence>
<dbReference type="PANTHER" id="PTHR18929:SF132">
    <property type="entry name" value="PROTEIN DISULFIDE-ISOMERASE A3"/>
    <property type="match status" value="1"/>
</dbReference>
<keyword evidence="7" id="KW-0413">Isomerase</keyword>
<evidence type="ECO:0000256" key="8">
    <source>
        <dbReference type="ARBA" id="ARBA00023284"/>
    </source>
</evidence>
<dbReference type="GO" id="GO:0005788">
    <property type="term" value="C:endoplasmic reticulum lumen"/>
    <property type="evidence" value="ECO:0007669"/>
    <property type="project" value="UniProtKB-SubCell"/>
</dbReference>
<evidence type="ECO:0000256" key="6">
    <source>
        <dbReference type="ARBA" id="ARBA00022824"/>
    </source>
</evidence>
<evidence type="ECO:0000256" key="3">
    <source>
        <dbReference type="ARBA" id="ARBA00004319"/>
    </source>
</evidence>
<name>A0A0U1M8D3_TALIS</name>
<dbReference type="Pfam" id="PF13848">
    <property type="entry name" value="Thioredoxin_6"/>
    <property type="match status" value="1"/>
</dbReference>
<reference evidence="12 13" key="1">
    <citation type="submission" date="2015-04" db="EMBL/GenBank/DDBJ databases">
        <authorList>
            <person name="Syromyatnikov M.Y."/>
            <person name="Popov V.N."/>
        </authorList>
    </citation>
    <scope>NUCLEOTIDE SEQUENCE [LARGE SCALE GENOMIC DNA]</scope>
    <source>
        <strain evidence="12">WF-38-12</strain>
    </source>
</reference>
<organism evidence="12 13">
    <name type="scientific">Talaromyces islandicus</name>
    <name type="common">Penicillium islandicum</name>
    <dbReference type="NCBI Taxonomy" id="28573"/>
    <lineage>
        <taxon>Eukaryota</taxon>
        <taxon>Fungi</taxon>
        <taxon>Dikarya</taxon>
        <taxon>Ascomycota</taxon>
        <taxon>Pezizomycotina</taxon>
        <taxon>Eurotiomycetes</taxon>
        <taxon>Eurotiomycetidae</taxon>
        <taxon>Eurotiales</taxon>
        <taxon>Trichocomaceae</taxon>
        <taxon>Talaromyces</taxon>
        <taxon>Talaromyces sect. Islandici</taxon>
    </lineage>
</organism>
<evidence type="ECO:0000259" key="11">
    <source>
        <dbReference type="Pfam" id="PF00085"/>
    </source>
</evidence>
<dbReference type="EC" id="5.3.4.1" evidence="5"/>
<dbReference type="InterPro" id="IPR036249">
    <property type="entry name" value="Thioredoxin-like_sf"/>
</dbReference>
<dbReference type="Gene3D" id="3.40.30.10">
    <property type="entry name" value="Glutaredoxin"/>
    <property type="match status" value="2"/>
</dbReference>
<evidence type="ECO:0000256" key="10">
    <source>
        <dbReference type="SAM" id="SignalP"/>
    </source>
</evidence>
<proteinExistence type="inferred from homology"/>
<dbReference type="Pfam" id="PF00085">
    <property type="entry name" value="Thioredoxin"/>
    <property type="match status" value="1"/>
</dbReference>
<gene>
    <name evidence="12" type="ORF">PISL3812_08359</name>
</gene>
<feature type="chain" id="PRO_5006711652" description="Protein disulfide-isomerase" evidence="10">
    <location>
        <begin position="25"/>
        <end position="350"/>
    </location>
</feature>